<reference evidence="1 2" key="1">
    <citation type="journal article" date="2022" name="Plant J.">
        <title>Chromosome-level genome of Camellia lanceoleosa provides a valuable resource for understanding genome evolution and self-incompatibility.</title>
        <authorList>
            <person name="Gong W."/>
            <person name="Xiao S."/>
            <person name="Wang L."/>
            <person name="Liao Z."/>
            <person name="Chang Y."/>
            <person name="Mo W."/>
            <person name="Hu G."/>
            <person name="Li W."/>
            <person name="Zhao G."/>
            <person name="Zhu H."/>
            <person name="Hu X."/>
            <person name="Ji K."/>
            <person name="Xiang X."/>
            <person name="Song Q."/>
            <person name="Yuan D."/>
            <person name="Jin S."/>
            <person name="Zhang L."/>
        </authorList>
    </citation>
    <scope>NUCLEOTIDE SEQUENCE [LARGE SCALE GENOMIC DNA]</scope>
    <source>
        <strain evidence="1">SQ_2022a</strain>
    </source>
</reference>
<gene>
    <name evidence="1" type="ORF">LOK49_LG11G02449</name>
</gene>
<protein>
    <submittedName>
        <fullName evidence="1">Lipid transfer-like protein VAS</fullName>
    </submittedName>
</protein>
<sequence length="148" mass="15124">MGCSKISFSAAAAMVVVVLMATTTTRVADGQQTATCISKLTPCANYLNVTSPPASCCDPLREAVTQDLQCLCNLYATPGLLKSLGINVTDALALAGRCKIPGDLSSCAASAPSSPSPPATPGSDSNRVSIASAGMLSILLFWASMMLY</sequence>
<keyword evidence="2" id="KW-1185">Reference proteome</keyword>
<name>A0ACC0G027_9ERIC</name>
<dbReference type="Proteomes" id="UP001060215">
    <property type="component" value="Chromosome 12"/>
</dbReference>
<evidence type="ECO:0000313" key="1">
    <source>
        <dbReference type="EMBL" id="KAI7994391.1"/>
    </source>
</evidence>
<dbReference type="EMBL" id="CM045769">
    <property type="protein sequence ID" value="KAI7994391.1"/>
    <property type="molecule type" value="Genomic_DNA"/>
</dbReference>
<accession>A0ACC0G027</accession>
<organism evidence="1 2">
    <name type="scientific">Camellia lanceoleosa</name>
    <dbReference type="NCBI Taxonomy" id="1840588"/>
    <lineage>
        <taxon>Eukaryota</taxon>
        <taxon>Viridiplantae</taxon>
        <taxon>Streptophyta</taxon>
        <taxon>Embryophyta</taxon>
        <taxon>Tracheophyta</taxon>
        <taxon>Spermatophyta</taxon>
        <taxon>Magnoliopsida</taxon>
        <taxon>eudicotyledons</taxon>
        <taxon>Gunneridae</taxon>
        <taxon>Pentapetalae</taxon>
        <taxon>asterids</taxon>
        <taxon>Ericales</taxon>
        <taxon>Theaceae</taxon>
        <taxon>Camellia</taxon>
    </lineage>
</organism>
<comment type="caution">
    <text evidence="1">The sequence shown here is derived from an EMBL/GenBank/DDBJ whole genome shotgun (WGS) entry which is preliminary data.</text>
</comment>
<evidence type="ECO:0000313" key="2">
    <source>
        <dbReference type="Proteomes" id="UP001060215"/>
    </source>
</evidence>
<proteinExistence type="predicted"/>